<dbReference type="AlphaFoldDB" id="A0AAX4PBJ7"/>
<reference evidence="1 2" key="1">
    <citation type="submission" date="2024-03" db="EMBL/GenBank/DDBJ databases">
        <title>Complete genome sequence of the green alga Chloropicon roscoffensis RCC1871.</title>
        <authorList>
            <person name="Lemieux C."/>
            <person name="Pombert J.-F."/>
            <person name="Otis C."/>
            <person name="Turmel M."/>
        </authorList>
    </citation>
    <scope>NUCLEOTIDE SEQUENCE [LARGE SCALE GENOMIC DNA]</scope>
    <source>
        <strain evidence="1 2">RCC1871</strain>
    </source>
</reference>
<organism evidence="1 2">
    <name type="scientific">Chloropicon roscoffensis</name>
    <dbReference type="NCBI Taxonomy" id="1461544"/>
    <lineage>
        <taxon>Eukaryota</taxon>
        <taxon>Viridiplantae</taxon>
        <taxon>Chlorophyta</taxon>
        <taxon>Chloropicophyceae</taxon>
        <taxon>Chloropicales</taxon>
        <taxon>Chloropicaceae</taxon>
        <taxon>Chloropicon</taxon>
    </lineage>
</organism>
<name>A0AAX4PBJ7_9CHLO</name>
<sequence>MSKEFLRELHRNTEEGGLAVLNVMQVQGERKDMLERDAKAYFKAVEFQPMGPWAQNGNSYVITLKKVSGWRSADDGVRC</sequence>
<gene>
    <name evidence="1" type="ORF">HKI87_07g49250</name>
</gene>
<dbReference type="EMBL" id="CP151507">
    <property type="protein sequence ID" value="WZN63377.1"/>
    <property type="molecule type" value="Genomic_DNA"/>
</dbReference>
<evidence type="ECO:0000313" key="2">
    <source>
        <dbReference type="Proteomes" id="UP001472866"/>
    </source>
</evidence>
<protein>
    <submittedName>
        <fullName evidence="1">Uncharacterized protein</fullName>
    </submittedName>
</protein>
<accession>A0AAX4PBJ7</accession>
<evidence type="ECO:0000313" key="1">
    <source>
        <dbReference type="EMBL" id="WZN63377.1"/>
    </source>
</evidence>
<dbReference type="Proteomes" id="UP001472866">
    <property type="component" value="Chromosome 07"/>
</dbReference>
<keyword evidence="2" id="KW-1185">Reference proteome</keyword>
<proteinExistence type="predicted"/>